<sequence>MGGPVLQQMQQNPIGVYSPGGPPQTLMRPSPTSMGPPQTSMGLPPTSMGPPPTSMGPPPTSMGPQAQQAQQRGSPPRRLSLLAARPDQAQPPSPGVNRFSRDFNRVSIGQQQQSAQREREDIVAVREVWETDKERQPGVERQPTAIFEAGQEAGLEAIVVAQMAEQQRAAAAAAQHTAQRAETLEVVAGGGALEGNSGRY</sequence>
<protein>
    <submittedName>
        <fullName evidence="2">Uncharacterized protein</fullName>
    </submittedName>
</protein>
<evidence type="ECO:0000313" key="2">
    <source>
        <dbReference type="EMBL" id="CEM11195.1"/>
    </source>
</evidence>
<evidence type="ECO:0000256" key="1">
    <source>
        <dbReference type="SAM" id="MobiDB-lite"/>
    </source>
</evidence>
<organism evidence="2">
    <name type="scientific">Chromera velia CCMP2878</name>
    <dbReference type="NCBI Taxonomy" id="1169474"/>
    <lineage>
        <taxon>Eukaryota</taxon>
        <taxon>Sar</taxon>
        <taxon>Alveolata</taxon>
        <taxon>Colpodellida</taxon>
        <taxon>Chromeraceae</taxon>
        <taxon>Chromera</taxon>
    </lineage>
</organism>
<feature type="compositionally biased region" description="Pro residues" evidence="1">
    <location>
        <begin position="47"/>
        <end position="61"/>
    </location>
</feature>
<feature type="region of interest" description="Disordered" evidence="1">
    <location>
        <begin position="1"/>
        <end position="100"/>
    </location>
</feature>
<accession>A0A0G4FEA6</accession>
<dbReference type="VEuPathDB" id="CryptoDB:Cvel_16464"/>
<feature type="compositionally biased region" description="Polar residues" evidence="1">
    <location>
        <begin position="30"/>
        <end position="41"/>
    </location>
</feature>
<name>A0A0G4FEA6_9ALVE</name>
<gene>
    <name evidence="2" type="ORF">Cvel_16464</name>
</gene>
<dbReference type="AlphaFoldDB" id="A0A0G4FEA6"/>
<proteinExistence type="predicted"/>
<reference evidence="2" key="1">
    <citation type="submission" date="2014-11" db="EMBL/GenBank/DDBJ databases">
        <authorList>
            <person name="Otto D Thomas"/>
            <person name="Naeem Raeece"/>
        </authorList>
    </citation>
    <scope>NUCLEOTIDE SEQUENCE</scope>
</reference>
<dbReference type="EMBL" id="CDMZ01000296">
    <property type="protein sequence ID" value="CEM11195.1"/>
    <property type="molecule type" value="Genomic_DNA"/>
</dbReference>